<feature type="region of interest" description="Disordered" evidence="4">
    <location>
        <begin position="24"/>
        <end position="56"/>
    </location>
</feature>
<accession>A0A7X1ND72</accession>
<keyword evidence="5" id="KW-0732">Signal</keyword>
<dbReference type="InterPro" id="IPR051544">
    <property type="entry name" value="TPS_OM_transporter"/>
</dbReference>
<keyword evidence="9" id="KW-1185">Reference proteome</keyword>
<comment type="caution">
    <text evidence="8">The sequence shown here is derived from an EMBL/GenBank/DDBJ whole genome shotgun (WGS) entry which is preliminary data.</text>
</comment>
<protein>
    <submittedName>
        <fullName evidence="8">ShlB/FhaC/HecB family hemolysin secretion/activation protein</fullName>
    </submittedName>
</protein>
<dbReference type="Pfam" id="PF08479">
    <property type="entry name" value="POTRA_2"/>
    <property type="match status" value="1"/>
</dbReference>
<keyword evidence="1" id="KW-0472">Membrane</keyword>
<dbReference type="GO" id="GO:0046819">
    <property type="term" value="P:protein secretion by the type V secretion system"/>
    <property type="evidence" value="ECO:0007669"/>
    <property type="project" value="TreeGrafter"/>
</dbReference>
<sequence>MKLGHKQWTLLLAAVIASTTQAHAQTRPTVSGNPVGGNPLDALPQIKAPDKGPNATAQIQPQAPQLQELLARHLTPARFQVEGVKSIPFDEVAQRFTPLVGKDITIGQLIEVANGVTRLYEERGYALSFAFVPAQTFENGVVRVTIVEGYVANVKVTGEPGKTEDKLRAIAAHITADRPLRRATFERYINVMGLLPGVKVTANVPPPQSTDGATTLELTVERKPFDISTGIDFNHPGVQGLLTATENGLTSLGEQLSVSALLPKGRDNVTYLAAHGALPIGTGGMTAKIDASHYRGNPKNNPGLPSYVQRTVINDRIGGSLSYPLMLSNTRSLTGTMTAYASHDEDRFNNTITGAAIGLRSQVRVLQLQADYAQVQTGQVRKASINVAKAFDILGAGKAGDSNIPGTTTVNPASITFVRTGASVSQTNEWPFGIGTSVAATAQYSPDTLPTSEQISFGAQRFAQGYQPGETSGDSGWGASFEINRAVALGFTYLRTLTPYVSFDMARVYLHAGTPQPNRLSSVAIGFRVSDAKYYSLDLSVAKALGDAPIESASRSPRINATFSYQLN</sequence>
<feature type="signal peptide" evidence="5">
    <location>
        <begin position="1"/>
        <end position="24"/>
    </location>
</feature>
<feature type="domain" description="Haemolysin activator HlyB C-terminal" evidence="6">
    <location>
        <begin position="331"/>
        <end position="528"/>
    </location>
</feature>
<evidence type="ECO:0000256" key="3">
    <source>
        <dbReference type="ARBA" id="ARBA00023237"/>
    </source>
</evidence>
<dbReference type="Proteomes" id="UP000484381">
    <property type="component" value="Unassembled WGS sequence"/>
</dbReference>
<dbReference type="EMBL" id="WHNP01000023">
    <property type="protein sequence ID" value="MPW19818.1"/>
    <property type="molecule type" value="Genomic_DNA"/>
</dbReference>
<evidence type="ECO:0000259" key="6">
    <source>
        <dbReference type="Pfam" id="PF03865"/>
    </source>
</evidence>
<evidence type="ECO:0000256" key="5">
    <source>
        <dbReference type="SAM" id="SignalP"/>
    </source>
</evidence>
<keyword evidence="2" id="KW-0812">Transmembrane</keyword>
<dbReference type="InterPro" id="IPR013686">
    <property type="entry name" value="Polypept-transport_assoc_ShlB"/>
</dbReference>
<evidence type="ECO:0000256" key="4">
    <source>
        <dbReference type="SAM" id="MobiDB-lite"/>
    </source>
</evidence>
<evidence type="ECO:0000313" key="8">
    <source>
        <dbReference type="EMBL" id="MPW19818.1"/>
    </source>
</evidence>
<reference evidence="8 9" key="1">
    <citation type="submission" date="2019-10" db="EMBL/GenBank/DDBJ databases">
        <title>Paraburkholderia sp. isolated from nodules of Mimosa pudica from Brazilian Atlantic Forest soils.</title>
        <authorList>
            <person name="Paulitsch F."/>
            <person name="Hungria M."/>
            <person name="Dall'Agnol R."/>
        </authorList>
    </citation>
    <scope>NUCLEOTIDE SEQUENCE [LARGE SCALE GENOMIC DNA]</scope>
    <source>
        <strain evidence="8 9">CNPSo 3157</strain>
    </source>
</reference>
<evidence type="ECO:0000259" key="7">
    <source>
        <dbReference type="Pfam" id="PF08479"/>
    </source>
</evidence>
<feature type="domain" description="Polypeptide-transport-associated ShlB-type" evidence="7">
    <location>
        <begin position="77"/>
        <end position="149"/>
    </location>
</feature>
<dbReference type="GO" id="GO:0098046">
    <property type="term" value="C:type V protein secretion system complex"/>
    <property type="evidence" value="ECO:0007669"/>
    <property type="project" value="TreeGrafter"/>
</dbReference>
<keyword evidence="1" id="KW-1134">Transmembrane beta strand</keyword>
<evidence type="ECO:0000313" key="9">
    <source>
        <dbReference type="Proteomes" id="UP000484381"/>
    </source>
</evidence>
<dbReference type="AlphaFoldDB" id="A0A7X1ND72"/>
<gene>
    <name evidence="8" type="ORF">GCT13_23695</name>
</gene>
<dbReference type="InterPro" id="IPR005565">
    <property type="entry name" value="Hemolysn_activator_HlyB_C"/>
</dbReference>
<dbReference type="Gene3D" id="3.10.20.310">
    <property type="entry name" value="membrane protein fhac"/>
    <property type="match status" value="1"/>
</dbReference>
<dbReference type="PANTHER" id="PTHR34597:SF6">
    <property type="entry name" value="BLR6126 PROTEIN"/>
    <property type="match status" value="1"/>
</dbReference>
<evidence type="ECO:0000256" key="1">
    <source>
        <dbReference type="ARBA" id="ARBA00022452"/>
    </source>
</evidence>
<dbReference type="RefSeq" id="WP_152762195.1">
    <property type="nucleotide sequence ID" value="NZ_WHNP01000023.1"/>
</dbReference>
<name>A0A7X1ND72_9BURK</name>
<dbReference type="GO" id="GO:0008320">
    <property type="term" value="F:protein transmembrane transporter activity"/>
    <property type="evidence" value="ECO:0007669"/>
    <property type="project" value="TreeGrafter"/>
</dbReference>
<keyword evidence="3" id="KW-0998">Cell outer membrane</keyword>
<feature type="chain" id="PRO_5031195352" evidence="5">
    <location>
        <begin position="25"/>
        <end position="568"/>
    </location>
</feature>
<dbReference type="PANTHER" id="PTHR34597">
    <property type="entry name" value="SLR1661 PROTEIN"/>
    <property type="match status" value="1"/>
</dbReference>
<proteinExistence type="predicted"/>
<dbReference type="Pfam" id="PF03865">
    <property type="entry name" value="ShlB"/>
    <property type="match status" value="1"/>
</dbReference>
<dbReference type="Gene3D" id="2.40.160.50">
    <property type="entry name" value="membrane protein fhac: a member of the omp85/tpsb transporter family"/>
    <property type="match status" value="1"/>
</dbReference>
<organism evidence="8 9">
    <name type="scientific">Paraburkholderia franconis</name>
    <dbReference type="NCBI Taxonomy" id="2654983"/>
    <lineage>
        <taxon>Bacteria</taxon>
        <taxon>Pseudomonadati</taxon>
        <taxon>Pseudomonadota</taxon>
        <taxon>Betaproteobacteria</taxon>
        <taxon>Burkholderiales</taxon>
        <taxon>Burkholderiaceae</taxon>
        <taxon>Paraburkholderia</taxon>
    </lineage>
</organism>
<evidence type="ECO:0000256" key="2">
    <source>
        <dbReference type="ARBA" id="ARBA00022692"/>
    </source>
</evidence>